<keyword evidence="1" id="KW-0472">Membrane</keyword>
<feature type="transmembrane region" description="Helical" evidence="1">
    <location>
        <begin position="34"/>
        <end position="55"/>
    </location>
</feature>
<evidence type="ECO:0000313" key="3">
    <source>
        <dbReference type="Proteomes" id="UP000180057"/>
    </source>
</evidence>
<proteinExistence type="predicted"/>
<dbReference type="OrthoDB" id="2425792at2"/>
<dbReference type="Proteomes" id="UP000180057">
    <property type="component" value="Unassembled WGS sequence"/>
</dbReference>
<reference evidence="2 3" key="1">
    <citation type="submission" date="2016-10" db="EMBL/GenBank/DDBJ databases">
        <title>Draft genome sequences of four alkaliphilic bacteria belonging to the Anaerobacillus genus.</title>
        <authorList>
            <person name="Bassil N.M."/>
            <person name="Lloyd J.R."/>
        </authorList>
    </citation>
    <scope>NUCLEOTIDE SEQUENCE [LARGE SCALE GENOMIC DNA]</scope>
    <source>
        <strain evidence="2 3">DSM 22531</strain>
    </source>
</reference>
<feature type="transmembrane region" description="Helical" evidence="1">
    <location>
        <begin position="67"/>
        <end position="87"/>
    </location>
</feature>
<sequence length="197" mass="23108">MKRNRLLFLALASSVLVILIAFFQWNLIDIITEFLMIPIWLVVFGFFIVITIMTVMNLFKNKDWKPLAIQLITIIIWLFFPFTEVMLDLDFKMNKLEREEVVELVINGTLKPNVPNNPSAILLPEKYEKLSKGGGQIFIEKKNKQYSVLFFTHRGVLDGFSGFIYSPEDRKPNQDDFNGDIKEIKKLDKNWYFVVSY</sequence>
<dbReference type="EMBL" id="MLQS01000001">
    <property type="protein sequence ID" value="OIJ22307.1"/>
    <property type="molecule type" value="Genomic_DNA"/>
</dbReference>
<evidence type="ECO:0000313" key="2">
    <source>
        <dbReference type="EMBL" id="OIJ22307.1"/>
    </source>
</evidence>
<dbReference type="AlphaFoldDB" id="A0A1S2MEM4"/>
<gene>
    <name evidence="2" type="ORF">BKP45_06620</name>
</gene>
<feature type="transmembrane region" description="Helical" evidence="1">
    <location>
        <begin position="7"/>
        <end position="28"/>
    </location>
</feature>
<dbReference type="RefSeq" id="WP_071388862.1">
    <property type="nucleotide sequence ID" value="NZ_MLQS01000001.1"/>
</dbReference>
<organism evidence="2 3">
    <name type="scientific">Anaerobacillus alkalidiazotrophicus</name>
    <dbReference type="NCBI Taxonomy" id="472963"/>
    <lineage>
        <taxon>Bacteria</taxon>
        <taxon>Bacillati</taxon>
        <taxon>Bacillota</taxon>
        <taxon>Bacilli</taxon>
        <taxon>Bacillales</taxon>
        <taxon>Bacillaceae</taxon>
        <taxon>Anaerobacillus</taxon>
    </lineage>
</organism>
<keyword evidence="1" id="KW-0812">Transmembrane</keyword>
<evidence type="ECO:0000256" key="1">
    <source>
        <dbReference type="SAM" id="Phobius"/>
    </source>
</evidence>
<accession>A0A1S2MEM4</accession>
<keyword evidence="3" id="KW-1185">Reference proteome</keyword>
<name>A0A1S2MEM4_9BACI</name>
<comment type="caution">
    <text evidence="2">The sequence shown here is derived from an EMBL/GenBank/DDBJ whole genome shotgun (WGS) entry which is preliminary data.</text>
</comment>
<keyword evidence="1" id="KW-1133">Transmembrane helix</keyword>
<protein>
    <submittedName>
        <fullName evidence="2">Uncharacterized protein</fullName>
    </submittedName>
</protein>